<evidence type="ECO:0000256" key="1">
    <source>
        <dbReference type="ARBA" id="ARBA00005380"/>
    </source>
</evidence>
<keyword evidence="6" id="KW-0423">Lactose metabolism</keyword>
<evidence type="ECO:0000256" key="5">
    <source>
        <dbReference type="ARBA" id="ARBA00022840"/>
    </source>
</evidence>
<dbReference type="RefSeq" id="WP_274260377.1">
    <property type="nucleotide sequence ID" value="NZ_CP117884.1"/>
</dbReference>
<evidence type="ECO:0000313" key="9">
    <source>
        <dbReference type="Proteomes" id="UP001220377"/>
    </source>
</evidence>
<dbReference type="PANTHER" id="PTHR46566:SF5">
    <property type="entry name" value="1-PHOSPHOFRUCTOKINASE"/>
    <property type="match status" value="1"/>
</dbReference>
<evidence type="ECO:0000256" key="4">
    <source>
        <dbReference type="ARBA" id="ARBA00022777"/>
    </source>
</evidence>
<keyword evidence="5 6" id="KW-0067">ATP-binding</keyword>
<dbReference type="InterPro" id="IPR011611">
    <property type="entry name" value="PfkB_dom"/>
</dbReference>
<dbReference type="InterPro" id="IPR017583">
    <property type="entry name" value="Tagatose/fructose_Pkinase"/>
</dbReference>
<dbReference type="InterPro" id="IPR002173">
    <property type="entry name" value="Carboh/pur_kinase_PfkB_CS"/>
</dbReference>
<organism evidence="8 9">
    <name type="scientific">Lacticaseibacillus pabuli</name>
    <dbReference type="NCBI Taxonomy" id="3025672"/>
    <lineage>
        <taxon>Bacteria</taxon>
        <taxon>Bacillati</taxon>
        <taxon>Bacillota</taxon>
        <taxon>Bacilli</taxon>
        <taxon>Lactobacillales</taxon>
        <taxon>Lactobacillaceae</taxon>
        <taxon>Lacticaseibacillus</taxon>
    </lineage>
</organism>
<keyword evidence="3 6" id="KW-0547">Nucleotide-binding</keyword>
<comment type="similarity">
    <text evidence="6">Belongs to the carbohydrate kinase PfkB family. LacC subfamily.</text>
</comment>
<proteinExistence type="inferred from homology"/>
<dbReference type="InterPro" id="IPR029056">
    <property type="entry name" value="Ribokinase-like"/>
</dbReference>
<evidence type="ECO:0000259" key="7">
    <source>
        <dbReference type="Pfam" id="PF00294"/>
    </source>
</evidence>
<feature type="domain" description="Carbohydrate kinase PfkB" evidence="7">
    <location>
        <begin position="13"/>
        <end position="300"/>
    </location>
</feature>
<name>A0ABY7WR99_9LACO</name>
<dbReference type="GO" id="GO:0016301">
    <property type="term" value="F:kinase activity"/>
    <property type="evidence" value="ECO:0007669"/>
    <property type="project" value="UniProtKB-KW"/>
</dbReference>
<sequence length="314" mass="33649">MTILAVTMNPSIDVQYPLDHLQLDDVNRVTTVRKTAGGKGLNVARVLHCLNHPLIATGVLCGYFGQYLQSRLEADGIRGDFAQIDGETRSCIAILHDGGQQTEVLEKGPTLTADDAAGFLDHYRGLLKKVDLVTISGSLPGGLPTDFYAQMVHIGHENGVPVFLDASGAALRAALEADDKPDLIKPNDEELGALIGETVDRTDLARMQQQLQNPLFDGVDWIVVSLGSKGAFAKHGDGDFYQAAIQKIDVVNPVGSGDSTLAGLAYATDRHEAAADVLQTAMTCGMLNTSEAKTGFVNPDRFDDYHAKVTVTKF</sequence>
<keyword evidence="2 6" id="KW-0808">Transferase</keyword>
<reference evidence="8 9" key="1">
    <citation type="submission" date="2023-02" db="EMBL/GenBank/DDBJ databases">
        <title>Genome sequence of Lacticaseibacillus sp. KACC 23028.</title>
        <authorList>
            <person name="Kim S."/>
            <person name="Heo J."/>
            <person name="Kwon S.-W."/>
        </authorList>
    </citation>
    <scope>NUCLEOTIDE SEQUENCE [LARGE SCALE GENOMIC DNA]</scope>
    <source>
        <strain evidence="8 9">KACC 23028</strain>
    </source>
</reference>
<dbReference type="PIRSF" id="PIRSF000535">
    <property type="entry name" value="1PFK/6PFK/LacC"/>
    <property type="match status" value="1"/>
</dbReference>
<comment type="similarity">
    <text evidence="1">Belongs to the carbohydrate kinase pfkB family.</text>
</comment>
<dbReference type="Gene3D" id="3.40.1190.20">
    <property type="match status" value="1"/>
</dbReference>
<keyword evidence="9" id="KW-1185">Reference proteome</keyword>
<dbReference type="Pfam" id="PF00294">
    <property type="entry name" value="PfkB"/>
    <property type="match status" value="1"/>
</dbReference>
<evidence type="ECO:0000256" key="3">
    <source>
        <dbReference type="ARBA" id="ARBA00022741"/>
    </source>
</evidence>
<dbReference type="SUPFAM" id="SSF53613">
    <property type="entry name" value="Ribokinase-like"/>
    <property type="match status" value="1"/>
</dbReference>
<keyword evidence="4 8" id="KW-0418">Kinase</keyword>
<dbReference type="Proteomes" id="UP001220377">
    <property type="component" value="Chromosome"/>
</dbReference>
<evidence type="ECO:0000313" key="8">
    <source>
        <dbReference type="EMBL" id="WDF82712.1"/>
    </source>
</evidence>
<dbReference type="PANTHER" id="PTHR46566">
    <property type="entry name" value="1-PHOSPHOFRUCTOKINASE-RELATED"/>
    <property type="match status" value="1"/>
</dbReference>
<gene>
    <name evidence="8" type="ORF">PQ472_00295</name>
</gene>
<protein>
    <recommendedName>
        <fullName evidence="6">Tagatose-6-phosphate kinase</fullName>
        <ecNumber evidence="6">2.7.1.144</ecNumber>
    </recommendedName>
</protein>
<evidence type="ECO:0000256" key="6">
    <source>
        <dbReference type="PIRNR" id="PIRNR000535"/>
    </source>
</evidence>
<accession>A0ABY7WR99</accession>
<dbReference type="NCBIfam" id="TIGR03168">
    <property type="entry name" value="1-PFK"/>
    <property type="match status" value="1"/>
</dbReference>
<comment type="catalytic activity">
    <reaction evidence="6">
        <text>D-tagatofuranose 6-phosphate + ATP = D-tagatofuranose 1,6-bisphosphate + ADP + H(+)</text>
        <dbReference type="Rhea" id="RHEA:12420"/>
        <dbReference type="ChEBI" id="CHEBI:15378"/>
        <dbReference type="ChEBI" id="CHEBI:30616"/>
        <dbReference type="ChEBI" id="CHEBI:58694"/>
        <dbReference type="ChEBI" id="CHEBI:58695"/>
        <dbReference type="ChEBI" id="CHEBI:456216"/>
        <dbReference type="EC" id="2.7.1.144"/>
    </reaction>
</comment>
<dbReference type="EMBL" id="CP117884">
    <property type="protein sequence ID" value="WDF82712.1"/>
    <property type="molecule type" value="Genomic_DNA"/>
</dbReference>
<evidence type="ECO:0000256" key="2">
    <source>
        <dbReference type="ARBA" id="ARBA00022679"/>
    </source>
</evidence>
<dbReference type="CDD" id="cd01164">
    <property type="entry name" value="FruK_PfkB_like"/>
    <property type="match status" value="1"/>
</dbReference>
<comment type="pathway">
    <text evidence="6">Carbohydrate metabolism; D-tagatose 6-phosphate degradation; D-glyceraldehyde 3-phosphate and glycerone phosphate from D-tagatose 6-phosphate: step 1/2.</text>
</comment>
<dbReference type="EC" id="2.7.1.144" evidence="6"/>
<dbReference type="PROSITE" id="PS00584">
    <property type="entry name" value="PFKB_KINASES_2"/>
    <property type="match status" value="1"/>
</dbReference>